<evidence type="ECO:0000313" key="1">
    <source>
        <dbReference type="EMBL" id="MCS5736792.1"/>
    </source>
</evidence>
<dbReference type="Proteomes" id="UP001165586">
    <property type="component" value="Unassembled WGS sequence"/>
</dbReference>
<comment type="caution">
    <text evidence="1">The sequence shown here is derived from an EMBL/GenBank/DDBJ whole genome shotgun (WGS) entry which is preliminary data.</text>
</comment>
<dbReference type="InterPro" id="IPR055619">
    <property type="entry name" value="DUF7195"/>
</dbReference>
<proteinExistence type="predicted"/>
<evidence type="ECO:0000313" key="2">
    <source>
        <dbReference type="Proteomes" id="UP001165586"/>
    </source>
</evidence>
<name>A0ABT2HA30_9MICO</name>
<dbReference type="RefSeq" id="WP_259542950.1">
    <property type="nucleotide sequence ID" value="NZ_JANLCJ010000183.1"/>
</dbReference>
<accession>A0ABT2HA30</accession>
<dbReference type="Pfam" id="PF23825">
    <property type="entry name" value="DUF7195"/>
    <property type="match status" value="1"/>
</dbReference>
<feature type="non-terminal residue" evidence="1">
    <location>
        <position position="1"/>
    </location>
</feature>
<dbReference type="EMBL" id="JANLCJ010000183">
    <property type="protein sequence ID" value="MCS5736792.1"/>
    <property type="molecule type" value="Genomic_DNA"/>
</dbReference>
<reference evidence="1" key="1">
    <citation type="submission" date="2022-08" db="EMBL/GenBank/DDBJ databases">
        <authorList>
            <person name="Deng Y."/>
            <person name="Han X.-F."/>
            <person name="Zhang Y.-Q."/>
        </authorList>
    </citation>
    <scope>NUCLEOTIDE SEQUENCE</scope>
    <source>
        <strain evidence="1">CPCC 203386</strain>
    </source>
</reference>
<organism evidence="1 2">
    <name type="scientific">Herbiconiux daphne</name>
    <dbReference type="NCBI Taxonomy" id="2970914"/>
    <lineage>
        <taxon>Bacteria</taxon>
        <taxon>Bacillati</taxon>
        <taxon>Actinomycetota</taxon>
        <taxon>Actinomycetes</taxon>
        <taxon>Micrococcales</taxon>
        <taxon>Microbacteriaceae</taxon>
        <taxon>Herbiconiux</taxon>
    </lineage>
</organism>
<keyword evidence="2" id="KW-1185">Reference proteome</keyword>
<protein>
    <submittedName>
        <fullName evidence="1">Uncharacterized protein</fullName>
    </submittedName>
</protein>
<sequence length="74" mass="8071">KLLLDDVAVIRKIPMSNLGCDNLRASQRFLVDGLSKKMNATVEIPFPMVIHMVLAYFVKENGINVGNNGGSQPA</sequence>
<gene>
    <name evidence="1" type="ORF">N1032_23960</name>
</gene>